<evidence type="ECO:0000313" key="2">
    <source>
        <dbReference type="EMBL" id="KAL0181074.1"/>
    </source>
</evidence>
<protein>
    <submittedName>
        <fullName evidence="2">Uncharacterized protein</fullName>
    </submittedName>
</protein>
<dbReference type="EMBL" id="JAMKFB020000011">
    <property type="protein sequence ID" value="KAL0181074.1"/>
    <property type="molecule type" value="Genomic_DNA"/>
</dbReference>
<reference evidence="2 3" key="1">
    <citation type="submission" date="2024-05" db="EMBL/GenBank/DDBJ databases">
        <title>Genome sequencing and assembly of Indian major carp, Cirrhinus mrigala (Hamilton, 1822).</title>
        <authorList>
            <person name="Mohindra V."/>
            <person name="Chowdhury L.M."/>
            <person name="Lal K."/>
            <person name="Jena J.K."/>
        </authorList>
    </citation>
    <scope>NUCLEOTIDE SEQUENCE [LARGE SCALE GENOMIC DNA]</scope>
    <source>
        <strain evidence="2">CM1030</strain>
        <tissue evidence="2">Blood</tissue>
    </source>
</reference>
<feature type="non-terminal residue" evidence="2">
    <location>
        <position position="1"/>
    </location>
</feature>
<sequence length="63" mass="7018">TELVAKVEKMRQSILEGLNFSRPPQPLAFPPPPPHAMPFYPPNSTFYPPPPLPPLQSRGRGMP</sequence>
<gene>
    <name evidence="2" type="ORF">M9458_023480</name>
</gene>
<feature type="compositionally biased region" description="Pro residues" evidence="1">
    <location>
        <begin position="40"/>
        <end position="54"/>
    </location>
</feature>
<dbReference type="AlphaFoldDB" id="A0ABD0Q4I3"/>
<feature type="region of interest" description="Disordered" evidence="1">
    <location>
        <begin position="40"/>
        <end position="63"/>
    </location>
</feature>
<name>A0ABD0Q4I3_CIRMR</name>
<evidence type="ECO:0000256" key="1">
    <source>
        <dbReference type="SAM" id="MobiDB-lite"/>
    </source>
</evidence>
<organism evidence="2 3">
    <name type="scientific">Cirrhinus mrigala</name>
    <name type="common">Mrigala</name>
    <dbReference type="NCBI Taxonomy" id="683832"/>
    <lineage>
        <taxon>Eukaryota</taxon>
        <taxon>Metazoa</taxon>
        <taxon>Chordata</taxon>
        <taxon>Craniata</taxon>
        <taxon>Vertebrata</taxon>
        <taxon>Euteleostomi</taxon>
        <taxon>Actinopterygii</taxon>
        <taxon>Neopterygii</taxon>
        <taxon>Teleostei</taxon>
        <taxon>Ostariophysi</taxon>
        <taxon>Cypriniformes</taxon>
        <taxon>Cyprinidae</taxon>
        <taxon>Labeoninae</taxon>
        <taxon>Labeonini</taxon>
        <taxon>Cirrhinus</taxon>
    </lineage>
</organism>
<accession>A0ABD0Q4I3</accession>
<feature type="non-terminal residue" evidence="2">
    <location>
        <position position="63"/>
    </location>
</feature>
<comment type="caution">
    <text evidence="2">The sequence shown here is derived from an EMBL/GenBank/DDBJ whole genome shotgun (WGS) entry which is preliminary data.</text>
</comment>
<dbReference type="Proteomes" id="UP001529510">
    <property type="component" value="Unassembled WGS sequence"/>
</dbReference>
<evidence type="ECO:0000313" key="3">
    <source>
        <dbReference type="Proteomes" id="UP001529510"/>
    </source>
</evidence>
<proteinExistence type="predicted"/>
<keyword evidence="3" id="KW-1185">Reference proteome</keyword>